<feature type="signal peptide" evidence="5">
    <location>
        <begin position="1"/>
        <end position="31"/>
    </location>
</feature>
<dbReference type="EC" id="3.1.3.1" evidence="4"/>
<comment type="cofactor">
    <cofactor evidence="4">
        <name>Zn(2+)</name>
        <dbReference type="ChEBI" id="CHEBI:29105"/>
    </cofactor>
    <text evidence="4">Binds 2 Zn(2+) ions.</text>
</comment>
<evidence type="ECO:0000256" key="3">
    <source>
        <dbReference type="ARBA" id="ARBA00022729"/>
    </source>
</evidence>
<dbReference type="InterPro" id="IPR002591">
    <property type="entry name" value="Phosphodiest/P_Trfase"/>
</dbReference>
<keyword evidence="3 5" id="KW-0732">Signal</keyword>
<sequence length="569" mass="60103">MRLSRTCTPLSSLALAAALTAALCAATPAVAQQAAPAAPAAPAPAPAPQAPPRLIVAISVDQFSADLFQQYRERYSKGLSRLLQGAVFPSGFQSHAATETCPGHSTLLTGVHPSRTGIIANNWFVPGIARADKQVYCSEDESNPKSNSEDSVISPAHLKAPTLGDLLKKNNPASLNVAVSAKDRAVVMMSGHTADAAYWIKGKGFVTFEDRKLSPAALAENEALAKTVAAGAGDLPVPGWCGAVDRPTDMGGFTIGTYRFPLKAGDMKGFANSPRLDQATTDMAVRLLDEMPLGQDDVPDVLSVSYSATDKVGHAYGTEGVEMCIQMNVLDQTVGTLLDALDARGLDYVVVLSADHGGADAPERMKLQGVPEASRLDPALTAEALSASVAQATRITVKDGPLLYGAGGSGDIWLNAGLTPAQRKKVIAELVAELKANPQISGVYTADELKTVKVPSGQPQDWTEIERVAASFDPERSGEVLMMTRRAVVPGTRPQPGYTATHGSPWDYDRRVPMLFWRKGMVRMEQAQPVETVDIAPTLAGLVGLSEPAGTWDGRCLDIYAGESDSCSR</sequence>
<proteinExistence type="predicted"/>
<comment type="caution">
    <text evidence="6">The sequence shown here is derived from an EMBL/GenBank/DDBJ whole genome shotgun (WGS) entry which is preliminary data.</text>
</comment>
<dbReference type="CDD" id="cd16016">
    <property type="entry name" value="AP-SPAP"/>
    <property type="match status" value="1"/>
</dbReference>
<evidence type="ECO:0000256" key="4">
    <source>
        <dbReference type="PIRNR" id="PIRNR031924"/>
    </source>
</evidence>
<dbReference type="InterPro" id="IPR026263">
    <property type="entry name" value="Alkaline_phosphatase_prok"/>
</dbReference>
<dbReference type="PIRSF" id="PIRSF031924">
    <property type="entry name" value="Pi-irrepressible_AP"/>
    <property type="match status" value="1"/>
</dbReference>
<evidence type="ECO:0000313" key="6">
    <source>
        <dbReference type="EMBL" id="MFC0206380.1"/>
    </source>
</evidence>
<dbReference type="InterPro" id="IPR017850">
    <property type="entry name" value="Alkaline_phosphatase_core_sf"/>
</dbReference>
<accession>A0ABV6D157</accession>
<dbReference type="EMBL" id="JBHLWK010000027">
    <property type="protein sequence ID" value="MFC0206380.1"/>
    <property type="molecule type" value="Genomic_DNA"/>
</dbReference>
<dbReference type="SUPFAM" id="SSF53649">
    <property type="entry name" value="Alkaline phosphatase-like"/>
    <property type="match status" value="1"/>
</dbReference>
<organism evidence="6 7">
    <name type="scientific">Novosphingobium soli</name>
    <dbReference type="NCBI Taxonomy" id="574956"/>
    <lineage>
        <taxon>Bacteria</taxon>
        <taxon>Pseudomonadati</taxon>
        <taxon>Pseudomonadota</taxon>
        <taxon>Alphaproteobacteria</taxon>
        <taxon>Sphingomonadales</taxon>
        <taxon>Sphingomonadaceae</taxon>
        <taxon>Novosphingobium</taxon>
    </lineage>
</organism>
<keyword evidence="7" id="KW-1185">Reference proteome</keyword>
<dbReference type="RefSeq" id="WP_379489002.1">
    <property type="nucleotide sequence ID" value="NZ_JBHLWK010000027.1"/>
</dbReference>
<evidence type="ECO:0000313" key="7">
    <source>
        <dbReference type="Proteomes" id="UP001589798"/>
    </source>
</evidence>
<comment type="function">
    <text evidence="4">Alkaline phosphatase with broad substrate specificity.</text>
</comment>
<dbReference type="PANTHER" id="PTHR10151">
    <property type="entry name" value="ECTONUCLEOTIDE PYROPHOSPHATASE/PHOSPHODIESTERASE"/>
    <property type="match status" value="1"/>
</dbReference>
<comment type="catalytic activity">
    <reaction evidence="4">
        <text>a phosphate monoester + H2O = an alcohol + phosphate</text>
        <dbReference type="Rhea" id="RHEA:15017"/>
        <dbReference type="ChEBI" id="CHEBI:15377"/>
        <dbReference type="ChEBI" id="CHEBI:30879"/>
        <dbReference type="ChEBI" id="CHEBI:43474"/>
        <dbReference type="ChEBI" id="CHEBI:67140"/>
        <dbReference type="EC" id="3.1.3.1"/>
    </reaction>
</comment>
<dbReference type="Gene3D" id="3.40.720.10">
    <property type="entry name" value="Alkaline Phosphatase, subunit A"/>
    <property type="match status" value="1"/>
</dbReference>
<gene>
    <name evidence="6" type="ORF">ACFFJC_19115</name>
</gene>
<dbReference type="Gene3D" id="3.30.1360.150">
    <property type="match status" value="1"/>
</dbReference>
<reference evidence="6 7" key="1">
    <citation type="submission" date="2024-09" db="EMBL/GenBank/DDBJ databases">
        <authorList>
            <person name="Sun Q."/>
            <person name="Mori K."/>
        </authorList>
    </citation>
    <scope>NUCLEOTIDE SEQUENCE [LARGE SCALE GENOMIC DNA]</scope>
    <source>
        <strain evidence="6 7">CCM 7706</strain>
    </source>
</reference>
<evidence type="ECO:0000256" key="5">
    <source>
        <dbReference type="SAM" id="SignalP"/>
    </source>
</evidence>
<dbReference type="Pfam" id="PF01663">
    <property type="entry name" value="Phosphodiest"/>
    <property type="match status" value="1"/>
</dbReference>
<feature type="chain" id="PRO_5046515800" description="Alkaline phosphatase" evidence="5">
    <location>
        <begin position="32"/>
        <end position="569"/>
    </location>
</feature>
<dbReference type="Proteomes" id="UP001589798">
    <property type="component" value="Unassembled WGS sequence"/>
</dbReference>
<keyword evidence="4" id="KW-0862">Zinc</keyword>
<dbReference type="PANTHER" id="PTHR10151:SF120">
    <property type="entry name" value="BIS(5'-ADENOSYL)-TRIPHOSPHATASE"/>
    <property type="match status" value="1"/>
</dbReference>
<keyword evidence="1" id="KW-0597">Phosphoprotein</keyword>
<keyword evidence="2 4" id="KW-0479">Metal-binding</keyword>
<protein>
    <recommendedName>
        <fullName evidence="4">Alkaline phosphatase</fullName>
        <ecNumber evidence="4">3.1.3.1</ecNumber>
    </recommendedName>
</protein>
<evidence type="ECO:0000256" key="2">
    <source>
        <dbReference type="ARBA" id="ARBA00022723"/>
    </source>
</evidence>
<evidence type="ECO:0000256" key="1">
    <source>
        <dbReference type="ARBA" id="ARBA00022553"/>
    </source>
</evidence>
<name>A0ABV6D157_9SPHN</name>